<gene>
    <name evidence="7" type="ORF">GSLYS_00004461001</name>
</gene>
<evidence type="ECO:0000256" key="3">
    <source>
        <dbReference type="ARBA" id="ARBA00022692"/>
    </source>
</evidence>
<dbReference type="GO" id="GO:0016020">
    <property type="term" value="C:membrane"/>
    <property type="evidence" value="ECO:0007669"/>
    <property type="project" value="UniProtKB-SubCell"/>
</dbReference>
<feature type="transmembrane region" description="Helical" evidence="6">
    <location>
        <begin position="36"/>
        <end position="55"/>
    </location>
</feature>
<accession>A0AAV2HDX4</accession>
<feature type="transmembrane region" description="Helical" evidence="6">
    <location>
        <begin position="12"/>
        <end position="30"/>
    </location>
</feature>
<evidence type="ECO:0000256" key="6">
    <source>
        <dbReference type="RuleBase" id="RU363053"/>
    </source>
</evidence>
<proteinExistence type="inferred from homology"/>
<evidence type="ECO:0000313" key="7">
    <source>
        <dbReference type="EMBL" id="CAL1530328.1"/>
    </source>
</evidence>
<evidence type="ECO:0000256" key="5">
    <source>
        <dbReference type="ARBA" id="ARBA00023136"/>
    </source>
</evidence>
<dbReference type="Proteomes" id="UP001497497">
    <property type="component" value="Unassembled WGS sequence"/>
</dbReference>
<comment type="subcellular location">
    <subcellularLocation>
        <location evidence="1">Membrane</location>
        <topology evidence="1">Multi-pass membrane protein</topology>
    </subcellularLocation>
</comment>
<dbReference type="GO" id="GO:0005739">
    <property type="term" value="C:mitochondrion"/>
    <property type="evidence" value="ECO:0007669"/>
    <property type="project" value="TreeGrafter"/>
</dbReference>
<evidence type="ECO:0000313" key="8">
    <source>
        <dbReference type="Proteomes" id="UP001497497"/>
    </source>
</evidence>
<feature type="non-terminal residue" evidence="7">
    <location>
        <position position="198"/>
    </location>
</feature>
<sequence>MEDKAEDKESIVAADYLLKYVFILVGYIDWMFEEQLLLANILSAGILLSLGDLTVQTIEIFAHGRSNGYDFDRNRRTMMIGFALGVFDHYWYETLDHYYKGITLNDILKKIALDQIVAGPFFSSAFLVGMGILEGRTARYIFREWRQKFISIYKIDWMFWPTAQFINFYLVPRKYRVFYVNVASFLWNTILSYKKHNH</sequence>
<keyword evidence="8" id="KW-1185">Reference proteome</keyword>
<dbReference type="GO" id="GO:0061668">
    <property type="term" value="P:mitochondrial ribosome assembly"/>
    <property type="evidence" value="ECO:0007669"/>
    <property type="project" value="TreeGrafter"/>
</dbReference>
<evidence type="ECO:0000256" key="4">
    <source>
        <dbReference type="ARBA" id="ARBA00022989"/>
    </source>
</evidence>
<dbReference type="PANTHER" id="PTHR11266">
    <property type="entry name" value="PEROXISOMAL MEMBRANE PROTEIN 2, PXMP2 MPV17"/>
    <property type="match status" value="1"/>
</dbReference>
<reference evidence="7 8" key="1">
    <citation type="submission" date="2024-04" db="EMBL/GenBank/DDBJ databases">
        <authorList>
            <consortium name="Genoscope - CEA"/>
            <person name="William W."/>
        </authorList>
    </citation>
    <scope>NUCLEOTIDE SEQUENCE [LARGE SCALE GENOMIC DNA]</scope>
</reference>
<comment type="similarity">
    <text evidence="2 6">Belongs to the peroxisomal membrane protein PXMP2/4 family.</text>
</comment>
<keyword evidence="4 6" id="KW-1133">Transmembrane helix</keyword>
<name>A0AAV2HDX4_LYMST</name>
<evidence type="ECO:0000256" key="2">
    <source>
        <dbReference type="ARBA" id="ARBA00006824"/>
    </source>
</evidence>
<protein>
    <submittedName>
        <fullName evidence="7">Uncharacterized protein</fullName>
    </submittedName>
</protein>
<dbReference type="AlphaFoldDB" id="A0AAV2HDX4"/>
<organism evidence="7 8">
    <name type="scientific">Lymnaea stagnalis</name>
    <name type="common">Great pond snail</name>
    <name type="synonym">Helix stagnalis</name>
    <dbReference type="NCBI Taxonomy" id="6523"/>
    <lineage>
        <taxon>Eukaryota</taxon>
        <taxon>Metazoa</taxon>
        <taxon>Spiralia</taxon>
        <taxon>Lophotrochozoa</taxon>
        <taxon>Mollusca</taxon>
        <taxon>Gastropoda</taxon>
        <taxon>Heterobranchia</taxon>
        <taxon>Euthyneura</taxon>
        <taxon>Panpulmonata</taxon>
        <taxon>Hygrophila</taxon>
        <taxon>Lymnaeoidea</taxon>
        <taxon>Lymnaeidae</taxon>
        <taxon>Lymnaea</taxon>
    </lineage>
</organism>
<dbReference type="EMBL" id="CAXITT010000067">
    <property type="protein sequence ID" value="CAL1530328.1"/>
    <property type="molecule type" value="Genomic_DNA"/>
</dbReference>
<keyword evidence="5 6" id="KW-0472">Membrane</keyword>
<evidence type="ECO:0000256" key="1">
    <source>
        <dbReference type="ARBA" id="ARBA00004141"/>
    </source>
</evidence>
<feature type="transmembrane region" description="Helical" evidence="6">
    <location>
        <begin position="112"/>
        <end position="133"/>
    </location>
</feature>
<keyword evidence="3 6" id="KW-0812">Transmembrane</keyword>
<dbReference type="PANTHER" id="PTHR11266:SF8">
    <property type="entry name" value="MPV17-LIKE PROTEIN 2"/>
    <property type="match status" value="1"/>
</dbReference>
<dbReference type="Pfam" id="PF04117">
    <property type="entry name" value="Mpv17_PMP22"/>
    <property type="match status" value="1"/>
</dbReference>
<dbReference type="InterPro" id="IPR007248">
    <property type="entry name" value="Mpv17_PMP22"/>
</dbReference>
<comment type="caution">
    <text evidence="7">The sequence shown here is derived from an EMBL/GenBank/DDBJ whole genome shotgun (WGS) entry which is preliminary data.</text>
</comment>